<evidence type="ECO:0000259" key="3">
    <source>
        <dbReference type="PROSITE" id="PS50222"/>
    </source>
</evidence>
<feature type="region of interest" description="Disordered" evidence="2">
    <location>
        <begin position="1304"/>
        <end position="1332"/>
    </location>
</feature>
<sequence>MPLKPEAALALDTRIAASDLSRPACRLPPPFPPASPACFASPGTPSTSVNAWLKVDTPHSSQTPDRGCRTSRSTISSRMSRKRVEDPGANKSRSELAHTEARTEMTSAMQNLFQTFDLDQSGSISLDEFVKAQEYATELYGVPGGEKQALVEQYLEARAPGQMQLYGGGLSFEAFVRWQLQWQAPFWATGEEAEITERCRKLGEHIRSRRSTLRDSQRTPRHRPRRQNWPPQAPNGTRSCAHRGPRSARRYVCGGGMSTAAKGFVQPPPEVARDIKAYEDVQNLREESSDDEEYRQRKLAQAALVQEEADELRFIAEADVKSNILAAKLQVARLETLEALVPSQREACRVKQKHTLEEMQKFVISLAERHVGEMVVRGRIVRGLHSSLQSTLELQDVVSKVNVTTTKSDSEGVFKLSTAVSPQKGGSDLLLVNRHSGAATFYRKVAGEGLRRCRLDLLPMHSWYFEAESGSTLFEDKQSGVRFRIPQLQKAGQPFAGKAKLSYAVVLPDFGSMGRPVIKLKRRDNARDIALAEASRVSAMACAAVPERHGRSLAGSQVPLILTSAVFARLCDADGEELDMHDRLEVFLPCHSLALKELTTAPSLWSFQEDLAEWCQTPHLICANERELPLPRQPEAETESSRAKSFAQTSRPDAGEGYRAQQEAVAAAELQRGHEAWIRHLRQEPQAHLENTCYCGYRAKEAIMIYFRKNRKDLRLAEPPKRLFAGVEPDETGYRQCFPYRTTDDIAASAERAAAHPEVVMSHHLTAAARLLDPSPEIAKDLGLSPGSLFTFQHYDQISSRVLPHLRHLAAFLVDGARAIHSVTGDELMQVATVAIKMAALEFLVNCWIFPRKTNSAPTTVHELWEALKVRGGDVATAFLSVALQQANRDALASIRKQLRHRNRRLWASYHELLPALCGKSLEQMDTQLSGRAKVQELQEMVLHRGSRCRSAQVRAALHELPQRLCAAEQKALEKRVALKEAQTAAVQVSKDWTNAVRRLKKAKLENDLTKQLSEQKVTRELATLVSAKKEEVARLAHEVQQAEEEAESEQTMQGPADRLAQDASGAITQSDDAEQAWQEVMSNVPAALWEYGYPKALTFSFEIPTLGQWHAVGMAEAAPHSDMEAAKSKGWSARPDDNSRTREGQEEEEMSVDFNFFSQLPTPVQPALRTSAMVLGIFDGHEAGVVAVEVCASSMGNSGTAFSQVEADGTFCIFVAAKATFELWFTVADTVSSPLRFGPFLARSCDEVTHLGTLRASYSTKPGEWRKPVAPAGAFIMLPRVEIGGTTHERCSCNAQAFLEGTETSTDELSKELSKGELSKELSRQEVSTET</sequence>
<feature type="compositionally biased region" description="Basic and acidic residues" evidence="2">
    <location>
        <begin position="1135"/>
        <end position="1145"/>
    </location>
</feature>
<protein>
    <recommendedName>
        <fullName evidence="3">EF-hand domain-containing protein</fullName>
    </recommendedName>
</protein>
<feature type="region of interest" description="Disordered" evidence="2">
    <location>
        <begin position="626"/>
        <end position="661"/>
    </location>
</feature>
<feature type="compositionally biased region" description="Basic and acidic residues" evidence="2">
    <location>
        <begin position="1309"/>
        <end position="1325"/>
    </location>
</feature>
<dbReference type="Gene3D" id="1.10.238.10">
    <property type="entry name" value="EF-hand"/>
    <property type="match status" value="1"/>
</dbReference>
<dbReference type="InterPro" id="IPR011992">
    <property type="entry name" value="EF-hand-dom_pair"/>
</dbReference>
<accession>A0ABP0JZA8</accession>
<feature type="region of interest" description="Disordered" evidence="2">
    <location>
        <begin position="1122"/>
        <end position="1149"/>
    </location>
</feature>
<feature type="region of interest" description="Disordered" evidence="2">
    <location>
        <begin position="206"/>
        <end position="245"/>
    </location>
</feature>
<gene>
    <name evidence="4" type="ORF">SCF082_LOCUS14608</name>
</gene>
<name>A0ABP0JZA8_9DINO</name>
<evidence type="ECO:0000313" key="5">
    <source>
        <dbReference type="Proteomes" id="UP001642464"/>
    </source>
</evidence>
<dbReference type="SUPFAM" id="SSF47473">
    <property type="entry name" value="EF-hand"/>
    <property type="match status" value="1"/>
</dbReference>
<feature type="compositionally biased region" description="Basic and acidic residues" evidence="2">
    <location>
        <begin position="82"/>
        <end position="96"/>
    </location>
</feature>
<keyword evidence="5" id="KW-1185">Reference proteome</keyword>
<feature type="region of interest" description="Disordered" evidence="2">
    <location>
        <begin position="56"/>
        <end position="96"/>
    </location>
</feature>
<organism evidence="4 5">
    <name type="scientific">Durusdinium trenchii</name>
    <dbReference type="NCBI Taxonomy" id="1381693"/>
    <lineage>
        <taxon>Eukaryota</taxon>
        <taxon>Sar</taxon>
        <taxon>Alveolata</taxon>
        <taxon>Dinophyceae</taxon>
        <taxon>Suessiales</taxon>
        <taxon>Symbiodiniaceae</taxon>
        <taxon>Durusdinium</taxon>
    </lineage>
</organism>
<reference evidence="4 5" key="1">
    <citation type="submission" date="2024-02" db="EMBL/GenBank/DDBJ databases">
        <authorList>
            <person name="Chen Y."/>
            <person name="Shah S."/>
            <person name="Dougan E. K."/>
            <person name="Thang M."/>
            <person name="Chan C."/>
        </authorList>
    </citation>
    <scope>NUCLEOTIDE SEQUENCE [LARGE SCALE GENOMIC DNA]</scope>
</reference>
<evidence type="ECO:0000256" key="2">
    <source>
        <dbReference type="SAM" id="MobiDB-lite"/>
    </source>
</evidence>
<feature type="region of interest" description="Disordered" evidence="2">
    <location>
        <begin position="1038"/>
        <end position="1075"/>
    </location>
</feature>
<dbReference type="InterPro" id="IPR018247">
    <property type="entry name" value="EF_Hand_1_Ca_BS"/>
</dbReference>
<evidence type="ECO:0000313" key="4">
    <source>
        <dbReference type="EMBL" id="CAK9019654.1"/>
    </source>
</evidence>
<evidence type="ECO:0000256" key="1">
    <source>
        <dbReference type="ARBA" id="ARBA00022837"/>
    </source>
</evidence>
<dbReference type="PROSITE" id="PS00018">
    <property type="entry name" value="EF_HAND_1"/>
    <property type="match status" value="1"/>
</dbReference>
<feature type="domain" description="EF-hand" evidence="3">
    <location>
        <begin position="104"/>
        <end position="139"/>
    </location>
</feature>
<keyword evidence="1" id="KW-0106">Calcium</keyword>
<dbReference type="EMBL" id="CAXAMM010009180">
    <property type="protein sequence ID" value="CAK9019654.1"/>
    <property type="molecule type" value="Genomic_DNA"/>
</dbReference>
<dbReference type="PROSITE" id="PS50222">
    <property type="entry name" value="EF_HAND_2"/>
    <property type="match status" value="1"/>
</dbReference>
<feature type="compositionally biased region" description="Basic and acidic residues" evidence="2">
    <location>
        <begin position="206"/>
        <end position="218"/>
    </location>
</feature>
<proteinExistence type="predicted"/>
<dbReference type="Proteomes" id="UP001642464">
    <property type="component" value="Unassembled WGS sequence"/>
</dbReference>
<dbReference type="InterPro" id="IPR002048">
    <property type="entry name" value="EF_hand_dom"/>
</dbReference>
<comment type="caution">
    <text evidence="4">The sequence shown here is derived from an EMBL/GenBank/DDBJ whole genome shotgun (WGS) entry which is preliminary data.</text>
</comment>